<organism evidence="2 3">
    <name type="scientific">Sharpea porci</name>
    <dbReference type="NCBI Taxonomy" id="2652286"/>
    <lineage>
        <taxon>Bacteria</taxon>
        <taxon>Bacillati</taxon>
        <taxon>Bacillota</taxon>
        <taxon>Erysipelotrichia</taxon>
        <taxon>Erysipelotrichales</taxon>
        <taxon>Coprobacillaceae</taxon>
        <taxon>Sharpea</taxon>
    </lineage>
</organism>
<feature type="transmembrane region" description="Helical" evidence="1">
    <location>
        <begin position="50"/>
        <end position="71"/>
    </location>
</feature>
<keyword evidence="1" id="KW-0812">Transmembrane</keyword>
<feature type="transmembrane region" description="Helical" evidence="1">
    <location>
        <begin position="145"/>
        <end position="167"/>
    </location>
</feature>
<keyword evidence="3" id="KW-1185">Reference proteome</keyword>
<gene>
    <name evidence="2" type="ORF">FYJ79_08820</name>
</gene>
<evidence type="ECO:0000256" key="1">
    <source>
        <dbReference type="SAM" id="Phobius"/>
    </source>
</evidence>
<reference evidence="2 3" key="1">
    <citation type="submission" date="2019-08" db="EMBL/GenBank/DDBJ databases">
        <title>In-depth cultivation of the pig gut microbiome towards novel bacterial diversity and tailored functional studies.</title>
        <authorList>
            <person name="Wylensek D."/>
            <person name="Hitch T.C.A."/>
            <person name="Clavel T."/>
        </authorList>
    </citation>
    <scope>NUCLEOTIDE SEQUENCE [LARGE SCALE GENOMIC DNA]</scope>
    <source>
        <strain evidence="2 3">CA-Schmier-601-WT-3</strain>
    </source>
</reference>
<keyword evidence="1" id="KW-0472">Membrane</keyword>
<name>A0A844FWH8_9FIRM</name>
<evidence type="ECO:0000313" key="2">
    <source>
        <dbReference type="EMBL" id="MST89669.1"/>
    </source>
</evidence>
<feature type="transmembrane region" description="Helical" evidence="1">
    <location>
        <begin position="113"/>
        <end position="133"/>
    </location>
</feature>
<proteinExistence type="predicted"/>
<keyword evidence="1" id="KW-1133">Transmembrane helix</keyword>
<accession>A0A844FWH8</accession>
<dbReference type="EMBL" id="VUNM01000021">
    <property type="protein sequence ID" value="MST89669.1"/>
    <property type="molecule type" value="Genomic_DNA"/>
</dbReference>
<comment type="caution">
    <text evidence="2">The sequence shown here is derived from an EMBL/GenBank/DDBJ whole genome shotgun (WGS) entry which is preliminary data.</text>
</comment>
<feature type="transmembrane region" description="Helical" evidence="1">
    <location>
        <begin position="83"/>
        <end position="101"/>
    </location>
</feature>
<sequence length="177" mass="20104">MYMTFEIFVPWVVVLLIVVLLGLFFSILIRKNHRMHSEYDERQKLIRAKGKSVGFMVMLVYYAILALLILFDVRIPMYTDTMLLVGIMLGAGSAAIYYSLYDAYAGMNDNAKRLSIIAVAVGAFDFFVGLQNMMSDHFVDSHGMLSRGIVNTLLGGIVFILGMIMIVRNWKMKHEES</sequence>
<evidence type="ECO:0000313" key="3">
    <source>
        <dbReference type="Proteomes" id="UP000442619"/>
    </source>
</evidence>
<dbReference type="AlphaFoldDB" id="A0A844FWH8"/>
<feature type="transmembrane region" description="Helical" evidence="1">
    <location>
        <begin position="7"/>
        <end position="29"/>
    </location>
</feature>
<protein>
    <submittedName>
        <fullName evidence="2">DUF2178 domain-containing protein</fullName>
    </submittedName>
</protein>
<dbReference type="Proteomes" id="UP000442619">
    <property type="component" value="Unassembled WGS sequence"/>
</dbReference>